<comment type="caution">
    <text evidence="2">The sequence shown here is derived from an EMBL/GenBank/DDBJ whole genome shotgun (WGS) entry which is preliminary data.</text>
</comment>
<reference evidence="2" key="1">
    <citation type="submission" date="2023-01" db="EMBL/GenBank/DDBJ databases">
        <title>Exploring GABA producing Bacteroides strains toward improving mental health.</title>
        <authorList>
            <person name="Yousuf B."/>
            <person name="Bouhlel N.E."/>
            <person name="Mottawea W."/>
            <person name="Hammami R."/>
        </authorList>
    </citation>
    <scope>NUCLEOTIDE SEQUENCE</scope>
    <source>
        <strain evidence="2">UO.H1047</strain>
    </source>
</reference>
<gene>
    <name evidence="2" type="ORF">PQG89_07080</name>
</gene>
<accession>A0AAW6I1W5</accession>
<dbReference type="Proteomes" id="UP001213646">
    <property type="component" value="Unassembled WGS sequence"/>
</dbReference>
<proteinExistence type="predicted"/>
<organism evidence="2 3">
    <name type="scientific">Parabacteroides johnsonii</name>
    <dbReference type="NCBI Taxonomy" id="387661"/>
    <lineage>
        <taxon>Bacteria</taxon>
        <taxon>Pseudomonadati</taxon>
        <taxon>Bacteroidota</taxon>
        <taxon>Bacteroidia</taxon>
        <taxon>Bacteroidales</taxon>
        <taxon>Tannerellaceae</taxon>
        <taxon>Parabacteroides</taxon>
    </lineage>
</organism>
<dbReference type="EMBL" id="JAQPYX010000063">
    <property type="protein sequence ID" value="MDC7149190.1"/>
    <property type="molecule type" value="Genomic_DNA"/>
</dbReference>
<sequence>MDIDKELEALMNDPLLNMTEQERALFDIPEDMKKVIEKRAKADYVAQRKPCPDFYLYQPIFEKAHQELREGIRNLAKLSKTETIEAGQYFIIDGQMLFLEHLDSNIQWREKVRGRNGRTRCIYENGTESDILLQTLRKSVMENGYVLTEPEETTHRKFFKNTDIKDNDHVTGYLYVLRSLSDNPKIKAQKNLYKIGFSTTSVEERIANAANEPTYLMAPVEIVETFKIVNMNSHIFEKLIHQLFDIVNFQVRITDEKGKTHKPKEWFIVPLHIIEAVVHKIEDGSILKYTYNPQMQCLEKKNIKRTISYDTTGMKILTLNIKKVFFDQIVKGEKCIEYRELKQTTLNKYTYIDEADGKRYLRRYDALRLFVGYKKDRESALVQVLNTTYNNGIVEYHLGKLLELI</sequence>
<name>A0AAW6I1W5_9BACT</name>
<dbReference type="RefSeq" id="WP_272696951.1">
    <property type="nucleotide sequence ID" value="NZ_JAQPYW010000080.1"/>
</dbReference>
<feature type="domain" description="Bacteriophage T5 Orf172 DNA-binding" evidence="1">
    <location>
        <begin position="187"/>
        <end position="281"/>
    </location>
</feature>
<dbReference type="SMART" id="SM00974">
    <property type="entry name" value="T5orf172"/>
    <property type="match status" value="1"/>
</dbReference>
<dbReference type="InterPro" id="IPR018306">
    <property type="entry name" value="Phage_T5_Orf172_DNA-bd"/>
</dbReference>
<evidence type="ECO:0000259" key="1">
    <source>
        <dbReference type="SMART" id="SM00974"/>
    </source>
</evidence>
<protein>
    <submittedName>
        <fullName evidence="2">GIY-YIG nuclease family protein</fullName>
    </submittedName>
</protein>
<dbReference type="AlphaFoldDB" id="A0AAW6I1W5"/>
<evidence type="ECO:0000313" key="3">
    <source>
        <dbReference type="Proteomes" id="UP001213646"/>
    </source>
</evidence>
<evidence type="ECO:0000313" key="2">
    <source>
        <dbReference type="EMBL" id="MDC7149190.1"/>
    </source>
</evidence>
<dbReference type="Pfam" id="PF10544">
    <property type="entry name" value="T5orf172"/>
    <property type="match status" value="1"/>
</dbReference>